<proteinExistence type="predicted"/>
<evidence type="ECO:0000313" key="3">
    <source>
        <dbReference type="Proteomes" id="UP000031643"/>
    </source>
</evidence>
<gene>
    <name evidence="2" type="ORF">GL4_2870</name>
</gene>
<accession>A0A0A8K5T0</accession>
<dbReference type="EMBL" id="AP014648">
    <property type="protein sequence ID" value="BAQ18303.1"/>
    <property type="molecule type" value="Genomic_DNA"/>
</dbReference>
<protein>
    <submittedName>
        <fullName evidence="2">Uncharacterized protein</fullName>
    </submittedName>
</protein>
<dbReference type="AlphaFoldDB" id="A0A0A8K5T0"/>
<organism evidence="2 3">
    <name type="scientific">Methyloceanibacter caenitepidi</name>
    <dbReference type="NCBI Taxonomy" id="1384459"/>
    <lineage>
        <taxon>Bacteria</taxon>
        <taxon>Pseudomonadati</taxon>
        <taxon>Pseudomonadota</taxon>
        <taxon>Alphaproteobacteria</taxon>
        <taxon>Hyphomicrobiales</taxon>
        <taxon>Hyphomicrobiaceae</taxon>
        <taxon>Methyloceanibacter</taxon>
    </lineage>
</organism>
<keyword evidence="1" id="KW-0732">Signal</keyword>
<dbReference type="Proteomes" id="UP000031643">
    <property type="component" value="Chromosome"/>
</dbReference>
<dbReference type="RefSeq" id="WP_045368383.1">
    <property type="nucleotide sequence ID" value="NZ_AP014648.1"/>
</dbReference>
<dbReference type="HOGENOM" id="CLU_1862824_0_0_5"/>
<dbReference type="STRING" id="1384459.GL4_2870"/>
<reference evidence="2 3" key="1">
    <citation type="submission" date="2014-09" db="EMBL/GenBank/DDBJ databases">
        <title>Genome sequencing of Methyloceanibacter caenitepidi Gela4.</title>
        <authorList>
            <person name="Takeuchi M."/>
            <person name="Susumu S."/>
            <person name="Kamagata Y."/>
            <person name="Oshima K."/>
            <person name="Hattori M."/>
            <person name="Iwasaki W."/>
        </authorList>
    </citation>
    <scope>NUCLEOTIDE SEQUENCE [LARGE SCALE GENOMIC DNA]</scope>
    <source>
        <strain evidence="2 3">Gela4</strain>
    </source>
</reference>
<sequence>MRFAIAIGLLVVTTPASADECADKYKTAANVVTEHASAAHLCRDTFGSSGLLTVRTEIESLLMAAGTPVDEATVGADQILKQAEAESARQDLGGIPAAAKERACLTLDLDLQTKFKVALAAYRVCLKSRAKPAPAQP</sequence>
<name>A0A0A8K5T0_9HYPH</name>
<feature type="signal peptide" evidence="1">
    <location>
        <begin position="1"/>
        <end position="18"/>
    </location>
</feature>
<evidence type="ECO:0000256" key="1">
    <source>
        <dbReference type="SAM" id="SignalP"/>
    </source>
</evidence>
<feature type="chain" id="PRO_5002038563" evidence="1">
    <location>
        <begin position="19"/>
        <end position="137"/>
    </location>
</feature>
<dbReference type="KEGG" id="mcg:GL4_2870"/>
<keyword evidence="3" id="KW-1185">Reference proteome</keyword>
<evidence type="ECO:0000313" key="2">
    <source>
        <dbReference type="EMBL" id="BAQ18303.1"/>
    </source>
</evidence>